<dbReference type="Pfam" id="PF25990">
    <property type="entry name" value="Beta-barrel_YknX"/>
    <property type="match status" value="1"/>
</dbReference>
<dbReference type="STRING" id="583345.Mmol_2101"/>
<dbReference type="eggNOG" id="COG0845">
    <property type="taxonomic scope" value="Bacteria"/>
</dbReference>
<evidence type="ECO:0000259" key="6">
    <source>
        <dbReference type="Pfam" id="PF25990"/>
    </source>
</evidence>
<keyword evidence="3" id="KW-0472">Membrane</keyword>
<dbReference type="PANTHER" id="PTHR30469:SF33">
    <property type="entry name" value="SLR1207 PROTEIN"/>
    <property type="match status" value="1"/>
</dbReference>
<name>C6WZ55_METML</name>
<dbReference type="OrthoDB" id="9784484at2"/>
<dbReference type="GO" id="GO:1990281">
    <property type="term" value="C:efflux pump complex"/>
    <property type="evidence" value="ECO:0007669"/>
    <property type="project" value="TreeGrafter"/>
</dbReference>
<evidence type="ECO:0000259" key="4">
    <source>
        <dbReference type="Pfam" id="PF25876"/>
    </source>
</evidence>
<dbReference type="InterPro" id="IPR006143">
    <property type="entry name" value="RND_pump_MFP"/>
</dbReference>
<reference evidence="8" key="1">
    <citation type="submission" date="2009-07" db="EMBL/GenBank/DDBJ databases">
        <title>Complete sequence of Methylotenera mobilis JLW8.</title>
        <authorList>
            <consortium name="US DOE Joint Genome Institute"/>
            <person name="Lucas S."/>
            <person name="Copeland A."/>
            <person name="Lapidus A."/>
            <person name="Glavina del Rio T."/>
            <person name="Tice H."/>
            <person name="Bruce D."/>
            <person name="Goodwin L."/>
            <person name="Pitluck S."/>
            <person name="LaButti K.M."/>
            <person name="Clum A."/>
            <person name="Larimer F."/>
            <person name="Land M."/>
            <person name="Hauser L."/>
            <person name="Kyrpides N."/>
            <person name="Mikhailova N."/>
            <person name="Kayluzhnaya M."/>
            <person name="Chistoserdova L."/>
        </authorList>
    </citation>
    <scope>NUCLEOTIDE SEQUENCE [LARGE SCALE GENOMIC DNA]</scope>
    <source>
        <strain evidence="8">JLW8 / ATCC BAA-1282 / DSM 17540</strain>
    </source>
</reference>
<dbReference type="Gene3D" id="1.10.287.470">
    <property type="entry name" value="Helix hairpin bin"/>
    <property type="match status" value="1"/>
</dbReference>
<proteinExistence type="inferred from homology"/>
<feature type="transmembrane region" description="Helical" evidence="3">
    <location>
        <begin position="7"/>
        <end position="24"/>
    </location>
</feature>
<dbReference type="Proteomes" id="UP000002742">
    <property type="component" value="Chromosome"/>
</dbReference>
<dbReference type="InterPro" id="IPR058624">
    <property type="entry name" value="MdtA-like_HH"/>
</dbReference>
<dbReference type="Pfam" id="PF25876">
    <property type="entry name" value="HH_MFP_RND"/>
    <property type="match status" value="1"/>
</dbReference>
<keyword evidence="3" id="KW-1133">Transmembrane helix</keyword>
<dbReference type="KEGG" id="mmb:Mmol_2101"/>
<dbReference type="GO" id="GO:0015562">
    <property type="term" value="F:efflux transmembrane transporter activity"/>
    <property type="evidence" value="ECO:0007669"/>
    <property type="project" value="TreeGrafter"/>
</dbReference>
<dbReference type="EMBL" id="CP001672">
    <property type="protein sequence ID" value="ACT49003.1"/>
    <property type="molecule type" value="Genomic_DNA"/>
</dbReference>
<dbReference type="SUPFAM" id="SSF111369">
    <property type="entry name" value="HlyD-like secretion proteins"/>
    <property type="match status" value="1"/>
</dbReference>
<dbReference type="InterPro" id="IPR058625">
    <property type="entry name" value="MdtA-like_BSH"/>
</dbReference>
<dbReference type="HOGENOM" id="CLU_018816_14_1_4"/>
<feature type="domain" description="YknX-like beta-barrel" evidence="6">
    <location>
        <begin position="210"/>
        <end position="285"/>
    </location>
</feature>
<dbReference type="AlphaFoldDB" id="C6WZ55"/>
<sequence length="404" mass="44089">MKLFKNIILIIVLIALAAGAYFYYQYTHQADPADTYRLAEITQGEIEQTVSANGTLNPVTLVSVGTQISGIVKKLYVDFNDAVKKDQVLLELDNSLFMAQISQSQASVRNNQASVELAQANEKRIRQLYTQEFVSKQELDTAAQALKSAKAQLDSARGLLARDQTNLNFTIIRSPVSGVVVDRVVDVGQTVAASFQTPTLIKIAQDLSKMQINSSFAEADIGNIKVGQVTKFNVDAYPNRNFEGVVKQVRLNPTNTSNVVTYDVVISVDNNEQLLLPGMTAYVNIGVAKREQAWLVPNAALRYKPKSNDSNADSAKKEARKNANGHKRGNKGGDLNTGSIYILKDGKPLAVKVHTGITDGRYTEITGKDLNTHGINIGTQVIVAELQNNGQTQSGGNMRGPRMF</sequence>
<evidence type="ECO:0000259" key="5">
    <source>
        <dbReference type="Pfam" id="PF25917"/>
    </source>
</evidence>
<dbReference type="Gene3D" id="2.40.30.170">
    <property type="match status" value="1"/>
</dbReference>
<dbReference type="Gene3D" id="2.40.50.100">
    <property type="match status" value="1"/>
</dbReference>
<gene>
    <name evidence="7" type="ordered locus">Mmol_2101</name>
</gene>
<evidence type="ECO:0000256" key="2">
    <source>
        <dbReference type="SAM" id="MobiDB-lite"/>
    </source>
</evidence>
<dbReference type="RefSeq" id="WP_015833038.1">
    <property type="nucleotide sequence ID" value="NC_012968.1"/>
</dbReference>
<feature type="region of interest" description="Disordered" evidence="2">
    <location>
        <begin position="305"/>
        <end position="337"/>
    </location>
</feature>
<accession>C6WZ55</accession>
<dbReference type="PANTHER" id="PTHR30469">
    <property type="entry name" value="MULTIDRUG RESISTANCE PROTEIN MDTA"/>
    <property type="match status" value="1"/>
</dbReference>
<feature type="domain" description="Multidrug resistance protein MdtA-like alpha-helical hairpin" evidence="4">
    <location>
        <begin position="118"/>
        <end position="170"/>
    </location>
</feature>
<comment type="similarity">
    <text evidence="1">Belongs to the membrane fusion protein (MFP) (TC 8.A.1) family.</text>
</comment>
<evidence type="ECO:0000256" key="3">
    <source>
        <dbReference type="SAM" id="Phobius"/>
    </source>
</evidence>
<reference evidence="7 8" key="2">
    <citation type="journal article" date="2011" name="J. Bacteriol.">
        <title>Genomes of three methylotrophs from a single niche uncover genetic and metabolic divergence of Methylophilaceae.</title>
        <authorList>
            <person name="Lapidus A."/>
            <person name="Clum A."/>
            <person name="Labutti K."/>
            <person name="Kaluzhnaya M.G."/>
            <person name="Lim S."/>
            <person name="Beck D.A."/>
            <person name="Glavina Del Rio T."/>
            <person name="Nolan M."/>
            <person name="Mavromatis K."/>
            <person name="Huntemann M."/>
            <person name="Lucas S."/>
            <person name="Lidstrom M.E."/>
            <person name="Ivanova N."/>
            <person name="Chistoserdova L."/>
        </authorList>
    </citation>
    <scope>NUCLEOTIDE SEQUENCE [LARGE SCALE GENOMIC DNA]</scope>
    <source>
        <strain evidence="8">JLW8 / ATCC BAA-1282 / DSM 17540</strain>
    </source>
</reference>
<keyword evidence="8" id="KW-1185">Reference proteome</keyword>
<evidence type="ECO:0000313" key="7">
    <source>
        <dbReference type="EMBL" id="ACT49003.1"/>
    </source>
</evidence>
<keyword evidence="3" id="KW-0812">Transmembrane</keyword>
<dbReference type="NCBIfam" id="TIGR01730">
    <property type="entry name" value="RND_mfp"/>
    <property type="match status" value="1"/>
</dbReference>
<organism evidence="7 8">
    <name type="scientific">Methylotenera mobilis (strain JLW8 / ATCC BAA-1282 / DSM 17540)</name>
    <dbReference type="NCBI Taxonomy" id="583345"/>
    <lineage>
        <taxon>Bacteria</taxon>
        <taxon>Pseudomonadati</taxon>
        <taxon>Pseudomonadota</taxon>
        <taxon>Betaproteobacteria</taxon>
        <taxon>Nitrosomonadales</taxon>
        <taxon>Methylophilaceae</taxon>
        <taxon>Methylotenera</taxon>
    </lineage>
</organism>
<evidence type="ECO:0000313" key="8">
    <source>
        <dbReference type="Proteomes" id="UP000002742"/>
    </source>
</evidence>
<protein>
    <submittedName>
        <fullName evidence="7">Efflux transporter, RND family, MFP subunit</fullName>
    </submittedName>
</protein>
<dbReference type="Pfam" id="PF25917">
    <property type="entry name" value="BSH_RND"/>
    <property type="match status" value="1"/>
</dbReference>
<feature type="domain" description="Multidrug resistance protein MdtA-like barrel-sandwich hybrid" evidence="5">
    <location>
        <begin position="62"/>
        <end position="200"/>
    </location>
</feature>
<dbReference type="InterPro" id="IPR058636">
    <property type="entry name" value="Beta-barrel_YknX"/>
</dbReference>
<evidence type="ECO:0000256" key="1">
    <source>
        <dbReference type="ARBA" id="ARBA00009477"/>
    </source>
</evidence>